<dbReference type="GO" id="GO:0005739">
    <property type="term" value="C:mitochondrion"/>
    <property type="evidence" value="ECO:0007669"/>
    <property type="project" value="TreeGrafter"/>
</dbReference>
<name>A0A0R3SSH6_HYMDI</name>
<dbReference type="PROSITE" id="PS52004">
    <property type="entry name" value="KS3_2"/>
    <property type="match status" value="1"/>
</dbReference>
<dbReference type="EC" id="2.3.1.41" evidence="2"/>
<dbReference type="Pfam" id="PF02801">
    <property type="entry name" value="Ketoacyl-synt_C"/>
    <property type="match status" value="1"/>
</dbReference>
<dbReference type="SUPFAM" id="SSF53901">
    <property type="entry name" value="Thiolase-like"/>
    <property type="match status" value="2"/>
</dbReference>
<keyword evidence="5" id="KW-0472">Membrane</keyword>
<protein>
    <recommendedName>
        <fullName evidence="2">beta-ketoacyl-[acyl-carrier-protein] synthase I</fullName>
        <ecNumber evidence="2">2.3.1.41</ecNumber>
    </recommendedName>
</protein>
<feature type="transmembrane region" description="Helical" evidence="5">
    <location>
        <begin position="76"/>
        <end position="95"/>
    </location>
</feature>
<dbReference type="PANTHER" id="PTHR11712:SF336">
    <property type="entry name" value="3-OXOACYL-[ACYL-CARRIER-PROTEIN] SYNTHASE, MITOCHONDRIAL"/>
    <property type="match status" value="1"/>
</dbReference>
<dbReference type="Gene3D" id="3.40.47.10">
    <property type="match status" value="1"/>
</dbReference>
<dbReference type="AlphaFoldDB" id="A0A0R3SSH6"/>
<dbReference type="WBParaSite" id="HDID_0000824601-mRNA-1">
    <property type="protein sequence ID" value="HDID_0000824601-mRNA-1"/>
    <property type="gene ID" value="HDID_0000824601"/>
</dbReference>
<dbReference type="CDD" id="cd00834">
    <property type="entry name" value="KAS_I_II"/>
    <property type="match status" value="1"/>
</dbReference>
<dbReference type="GO" id="GO:0004315">
    <property type="term" value="F:3-oxoacyl-[acyl-carrier-protein] synthase activity"/>
    <property type="evidence" value="ECO:0007669"/>
    <property type="project" value="UniProtKB-EC"/>
</dbReference>
<reference evidence="7 8" key="2">
    <citation type="submission" date="2018-11" db="EMBL/GenBank/DDBJ databases">
        <authorList>
            <consortium name="Pathogen Informatics"/>
        </authorList>
    </citation>
    <scope>NUCLEOTIDE SEQUENCE [LARGE SCALE GENOMIC DNA]</scope>
</reference>
<dbReference type="PANTHER" id="PTHR11712">
    <property type="entry name" value="POLYKETIDE SYNTHASE-RELATED"/>
    <property type="match status" value="1"/>
</dbReference>
<evidence type="ECO:0000313" key="9">
    <source>
        <dbReference type="WBParaSite" id="HDID_0000824601-mRNA-1"/>
    </source>
</evidence>
<reference evidence="9" key="1">
    <citation type="submission" date="2017-02" db="UniProtKB">
        <authorList>
            <consortium name="WormBaseParasite"/>
        </authorList>
    </citation>
    <scope>IDENTIFICATION</scope>
</reference>
<organism evidence="9">
    <name type="scientific">Hymenolepis diminuta</name>
    <name type="common">Rat tapeworm</name>
    <dbReference type="NCBI Taxonomy" id="6216"/>
    <lineage>
        <taxon>Eukaryota</taxon>
        <taxon>Metazoa</taxon>
        <taxon>Spiralia</taxon>
        <taxon>Lophotrochozoa</taxon>
        <taxon>Platyhelminthes</taxon>
        <taxon>Cestoda</taxon>
        <taxon>Eucestoda</taxon>
        <taxon>Cyclophyllidea</taxon>
        <taxon>Hymenolepididae</taxon>
        <taxon>Hymenolepis</taxon>
    </lineage>
</organism>
<feature type="domain" description="Ketosynthase family 3 (KS3)" evidence="6">
    <location>
        <begin position="73"/>
        <end position="546"/>
    </location>
</feature>
<dbReference type="EMBL" id="UYSG01011051">
    <property type="protein sequence ID" value="VDL60562.1"/>
    <property type="molecule type" value="Genomic_DNA"/>
</dbReference>
<keyword evidence="3 4" id="KW-0808">Transferase</keyword>
<evidence type="ECO:0000259" key="6">
    <source>
        <dbReference type="PROSITE" id="PS52004"/>
    </source>
</evidence>
<evidence type="ECO:0000256" key="3">
    <source>
        <dbReference type="ARBA" id="ARBA00022679"/>
    </source>
</evidence>
<dbReference type="InterPro" id="IPR016039">
    <property type="entry name" value="Thiolase-like"/>
</dbReference>
<sequence>MIAPAQAIPKALLLASLLMLVLPISSYFFARRVFKDYFEYSDSLVYIASAAVVVFVIHSILLFVVILLIMEKTRRVVIRGVGMVSCLGVTASAVWTRLLGNETGIGVLDRKDAKMHGLSPCHIGGTVNDEALESRWRELLADQSRLRGVEKQISRRAMSRTSILGMLAAQEAVKQSGWLPQDSQTPSLRDYSSIDDISYRAGTYFSTGLEGIEEIITSQASIDKKGYPGMGAHVLPRTLANMPVAHISRAWGLRGPTMSCSTACASGLHSVGEAFRMIQHGEADMVLAGASEAPLNAWSLMAFSRIRALSMETKAEIASRPFDSSRDGFVMAEGAAAIVLEAWPPKNSSTSSSQSPIAEVLGFGRSADAFSLVSPEPSGDGAFRCMKAALDDAGIESIEELGHINCHATSTHVGDVIELSAVARLLSSYGKRSANASPIQINSVKGHLGHSLGAAGAIEAVYSALAAQNGVCVANRNLEKPISPDEVIKVLENTGDKEMARKMTENLFENITFEADHEWAKRSKRRLVLTNSFGFGGTNGCLLLSNWVE</sequence>
<proteinExistence type="inferred from homology"/>
<dbReference type="InterPro" id="IPR000794">
    <property type="entry name" value="Beta-ketoacyl_synthase"/>
</dbReference>
<evidence type="ECO:0000256" key="1">
    <source>
        <dbReference type="ARBA" id="ARBA00008467"/>
    </source>
</evidence>
<keyword evidence="5" id="KW-1133">Transmembrane helix</keyword>
<dbReference type="GO" id="GO:0006633">
    <property type="term" value="P:fatty acid biosynthetic process"/>
    <property type="evidence" value="ECO:0007669"/>
    <property type="project" value="TreeGrafter"/>
</dbReference>
<dbReference type="Pfam" id="PF00109">
    <property type="entry name" value="ketoacyl-synt"/>
    <property type="match status" value="1"/>
</dbReference>
<dbReference type="InterPro" id="IPR014031">
    <property type="entry name" value="Ketoacyl_synth_C"/>
</dbReference>
<comment type="similarity">
    <text evidence="1 4">Belongs to the thiolase-like superfamily. Beta-ketoacyl-ACP synthases family.</text>
</comment>
<dbReference type="InterPro" id="IPR014030">
    <property type="entry name" value="Ketoacyl_synth_N"/>
</dbReference>
<evidence type="ECO:0000256" key="5">
    <source>
        <dbReference type="SAM" id="Phobius"/>
    </source>
</evidence>
<evidence type="ECO:0000313" key="8">
    <source>
        <dbReference type="Proteomes" id="UP000274504"/>
    </source>
</evidence>
<dbReference type="InterPro" id="IPR020841">
    <property type="entry name" value="PKS_Beta-ketoAc_synthase_dom"/>
</dbReference>
<evidence type="ECO:0000313" key="7">
    <source>
        <dbReference type="EMBL" id="VDL60562.1"/>
    </source>
</evidence>
<dbReference type="STRING" id="6216.A0A0R3SSH6"/>
<keyword evidence="5" id="KW-0812">Transmembrane</keyword>
<evidence type="ECO:0000256" key="4">
    <source>
        <dbReference type="RuleBase" id="RU003694"/>
    </source>
</evidence>
<feature type="transmembrane region" description="Helical" evidence="5">
    <location>
        <begin position="46"/>
        <end position="69"/>
    </location>
</feature>
<dbReference type="Proteomes" id="UP000274504">
    <property type="component" value="Unassembled WGS sequence"/>
</dbReference>
<evidence type="ECO:0000256" key="2">
    <source>
        <dbReference type="ARBA" id="ARBA00013191"/>
    </source>
</evidence>
<dbReference type="OrthoDB" id="5334845at2759"/>
<accession>A0A0R3SSH6</accession>
<dbReference type="SMART" id="SM00825">
    <property type="entry name" value="PKS_KS"/>
    <property type="match status" value="1"/>
</dbReference>
<gene>
    <name evidence="7" type="ORF">HDID_LOCUS8244</name>
</gene>